<name>A0A8S5R9C0_9VIRU</name>
<organism evidence="1">
    <name type="scientific">virus sp. ctpeS3</name>
    <dbReference type="NCBI Taxonomy" id="2826815"/>
    <lineage>
        <taxon>Viruses</taxon>
    </lineage>
</organism>
<dbReference type="EMBL" id="BK015845">
    <property type="protein sequence ID" value="DAE27755.1"/>
    <property type="molecule type" value="Genomic_DNA"/>
</dbReference>
<evidence type="ECO:0000313" key="1">
    <source>
        <dbReference type="EMBL" id="DAE27755.1"/>
    </source>
</evidence>
<accession>A0A8S5R9C0</accession>
<sequence length="48" mass="5683">MKTLKERLSELEKELTPVCKAHEDDCDKCPYKHTKCREYAEIAAELER</sequence>
<proteinExistence type="predicted"/>
<protein>
    <submittedName>
        <fullName evidence="1">A-type inclusion protein repeat protein</fullName>
    </submittedName>
</protein>
<reference evidence="1" key="1">
    <citation type="journal article" date="2021" name="Proc. Natl. Acad. Sci. U.S.A.">
        <title>A Catalog of Tens of Thousands of Viruses from Human Metagenomes Reveals Hidden Associations with Chronic Diseases.</title>
        <authorList>
            <person name="Tisza M.J."/>
            <person name="Buck C.B."/>
        </authorList>
    </citation>
    <scope>NUCLEOTIDE SEQUENCE</scope>
    <source>
        <strain evidence="1">CtpeS3</strain>
    </source>
</reference>